<dbReference type="OMA" id="ICERIIM"/>
<dbReference type="GO" id="GO:0016020">
    <property type="term" value="C:membrane"/>
    <property type="evidence" value="ECO:0007669"/>
    <property type="project" value="InterPro"/>
</dbReference>
<feature type="coiled-coil region" evidence="1">
    <location>
        <begin position="1048"/>
        <end position="1082"/>
    </location>
</feature>
<proteinExistence type="predicted"/>
<dbReference type="Pfam" id="PF07517">
    <property type="entry name" value="SecA_DEAD"/>
    <property type="match status" value="1"/>
</dbReference>
<keyword evidence="1" id="KW-0175">Coiled coil</keyword>
<feature type="compositionally biased region" description="Basic and acidic residues" evidence="2">
    <location>
        <begin position="1621"/>
        <end position="1639"/>
    </location>
</feature>
<feature type="domain" description="SecA DEAD-like N-terminal" evidence="3">
    <location>
        <begin position="2671"/>
        <end position="2752"/>
    </location>
</feature>
<evidence type="ECO:0000259" key="3">
    <source>
        <dbReference type="Pfam" id="PF07517"/>
    </source>
</evidence>
<dbReference type="GO" id="GO:0005524">
    <property type="term" value="F:ATP binding"/>
    <property type="evidence" value="ECO:0007669"/>
    <property type="project" value="InterPro"/>
</dbReference>
<feature type="coiled-coil region" evidence="1">
    <location>
        <begin position="1386"/>
        <end position="1448"/>
    </location>
</feature>
<dbReference type="Gene3D" id="3.40.50.300">
    <property type="entry name" value="P-loop containing nucleotide triphosphate hydrolases"/>
    <property type="match status" value="2"/>
</dbReference>
<dbReference type="Proteomes" id="UP000023152">
    <property type="component" value="Unassembled WGS sequence"/>
</dbReference>
<dbReference type="GO" id="GO:0017038">
    <property type="term" value="P:protein import"/>
    <property type="evidence" value="ECO:0007669"/>
    <property type="project" value="InterPro"/>
</dbReference>
<dbReference type="InterPro" id="IPR027417">
    <property type="entry name" value="P-loop_NTPase"/>
</dbReference>
<accession>X6P547</accession>
<organism evidence="4 5">
    <name type="scientific">Reticulomyxa filosa</name>
    <dbReference type="NCBI Taxonomy" id="46433"/>
    <lineage>
        <taxon>Eukaryota</taxon>
        <taxon>Sar</taxon>
        <taxon>Rhizaria</taxon>
        <taxon>Retaria</taxon>
        <taxon>Foraminifera</taxon>
        <taxon>Monothalamids</taxon>
        <taxon>Reticulomyxidae</taxon>
        <taxon>Reticulomyxa</taxon>
    </lineage>
</organism>
<name>X6P547_RETFI</name>
<evidence type="ECO:0000256" key="1">
    <source>
        <dbReference type="SAM" id="Coils"/>
    </source>
</evidence>
<sequence>MSISKVLAIYTPDGSKPIKKRLRGVVQSYFQKDLDDVYDGIRSKFSECFSNSNFVIEINGETILPADTQKFGDSVKGLKELEIVIKKLELQKKNNSKIVVKNTVTKREIEQALIDEKEGEADIDWEKVYNDLIKNINNEFKVSKFLLQNKDEIHVEGADDLKQEWEEINDSGDSTLELFLSYEETKEKKFNVINGTSLLFEFTPKHVNDSNEAVMKDTWKKNWNGLRDRVFKHLQLQNNEKLFLLSRMDERDDMIEYADELSDYFNELLNDDNSEAFQIIVICFIFEYDGHYVSWIPSSPPLSTEIEKYDWRNAFQQMKQYVLKHFQLENEDLQFQNAQDKSNTIDDERDLKYIWGEMLKQDCLGVFRVVVKNSDSSLDEPIEGSNAKAKKKEDLEEAKYENKENDDEKKYEVEKSSIEINKQKIEIKENNKSAAISKLGVSAKCGQQQNKCKDFMNVVVDTLLNIKPDEDRDKIYSTWGSILNKLENNTNGKEVIVVVREFLDLLGFTLTKNAKDYLITGQPNIDTIKLVKQNFDVLEDGVIIEDNENSLLEIEIPKNDNEVKRQKVKEYFDINLMLELVDEAEKAAIQIKDQNVILLLGGTGAGKSTCIHFLAGSVMQEKLVDGKPHIAPVQVKNKALHRVSTSSKAASETRYITAVPIDLKEMGILGAKGNVILCDTPGFEDTNGPEVDVANGIGIIRALQQCKSVKPVVLISYVALGHRMSCVKELARTLVGIIPSIENHISAFSYVFTKLPKEQKTFMHALAKDTYNAMENDPDEGYKAILLDIARKTKKEVIAPDLIHDSPSDLLEELIDLKNFITHPEDVFCPFLSEASKSAVSLQVKKHKENILLAFQRGDYNIAKIKLDELARLNSVLKNATIETEINDCVKKLTREWNQKSDEAKSAFNKRISSPHNLSNDDVLAYKKVYDELGVANGLRNHLPDAASAESLNQNINEQMNQLMAIIEQQINGGDESGNAESVLKIHLDKMAQVQSCFPAFSASYKEAGHRLKKRFANCVDDAKECITKNKFAEFQKNLKTIAKGITIQEHICSLIDIKKEIKNLESELSDYLQRCATEEGLAVLKKSTKEISNSSSSIKNEEKIDSAHILLEKLDKNGIDIVQKTIDTLEAAVNVFEVPWEHVGLDKFTKQLFRSFLIELIGYFEKISQKICNLFEKQKSQAFDEIKGFVLVMDDLRKVKTVEQKTERQYFQTIEKIFGFVRDVHKDVDNILASLSKSDASVDYNRLYECVLCVSHSKWIDERQEGGNTNLMDAIKQKLFSHLYELQQSSLNLELDLDHPNQLAEARKIVTHLGNLRRLETIIPKISTNRKEVSMQLEHSIRATLATIRREFSLETKNVNCQEKIKDYLIQLKTECVSNANSYLKKMHIENAQKLMSQIQEMEEELTKGCHLLKEKCGQRHGKIQIVRERINKLEAMKQKYNQLNKASNSFSSITSFLSPSGSKEAVEYIGKQGFKSIEEVQEEEKKKKKALENLKAETLKLKDAHTQKMDEIKNTLQKNKQIRKEFEDLLQKGLSSLGTTVEALKSHNFLQSDIQRLINNENELNEKIHYYEREIAKIKNSTGHNFDLLNVSRTEKVLRYLKECKATAFSTETTTPDQRSNRDRGDGNSEEKKEDYKTAPPLKQDVANTFDLVEHFLQHYSKFVQSQLNSLDFTESAVSESGDNTKIIEKVEIIFNRLNEVKKLEKSSIFAYFPEDMLEQFEIKLRQTHQKMADEMLKLDRDTNTKPLRIKIVVASALSALDDFAKPNYKFKDLYMKYQDKIYNDTIDTKPVLDAIKEHRYSTVAAEMFRIKQNIDDPKIERVFNDIKNALSRSLNDLARTTLMKVLLLGENDVDLTGVTKLVDHLEWMKDAQQFALTFVDEVVQRDIERMQENTKSAIGKWMEAILDTMDASVSALNFLEAENKIRLVRRIISILGDYCESISLDDDTKKEQQQKKSGNQNTGKIMSCVDKLGKKIETKLKDIVEKYRRIKLEGKQFNPYSSAPPKELYTRLIKVMETTAIYRDTWREIEDDISQKVRNELIEARAKVGNSSSRDSNSSIRLCQSVLNTLPKHMQIMLGEEITHCNDDIKSELDHTTGVVNEVIKSKNIDDINNLLNNCTSNQEKMIKTNVNAMAQEIVVSMNKKWTEGDTTKALIDLKEIVHFKNTFKKKIPEINKYFTTARGTLVNTFEKCQKNIGSNFDVLDRGDIGSATMEWMENALDFIIQCIEVQAELTSSDAQELMPNNFNDRIKELDLKISKYFTSLHQKYKTNVDQLNVPDLHKVLDVMETVASKSSLLQKVKHFKQKKTYCGLPEDSTKIWTYAEVMRDLNACLEKMAQDTMDEGIDNEKTKSNDAERDRFFNKLKVKIEFFKQMSQLERHIGKSEKLEECPKKLELDVQVLAKKVQDNTKWTPLDCNNVNLCYNCFISMQKHGILSSVVKLQIEAVSVVVTNRVEQLEKEAMQDLNTEKIVPHLLSMKKMSMHIFSFKDSIGKQIDKLLSAFKQKHQGGIGVSMLALQLEKDVSGIGAMIVAEHGVFQGYSVSMFNQKIQAHELDYVLQKIETKGDKLDGPKLENRYNEFKEKYCQLLKDNLAKSQSNNASIFAMLANNTKLIFGGVEQKPGQERWDANIRNKIPILMAHIFALWTLQNSHYFHDAKEAEDQDSYLLQPHPAQVISIFRMLGIDESKVGLTKNLVQIGTGEGKSVTLAVTSCVLALLGFDVSCASYSEHLSSRDFKSFEQLFNILGVINHIHYGTFNKICERIIMKEVMCANLWKT</sequence>
<keyword evidence="5" id="KW-1185">Reference proteome</keyword>
<feature type="region of interest" description="Disordered" evidence="2">
    <location>
        <begin position="1612"/>
        <end position="1642"/>
    </location>
</feature>
<dbReference type="SUPFAM" id="SSF52540">
    <property type="entry name" value="P-loop containing nucleoside triphosphate hydrolases"/>
    <property type="match status" value="2"/>
</dbReference>
<evidence type="ECO:0000256" key="2">
    <source>
        <dbReference type="SAM" id="MobiDB-lite"/>
    </source>
</evidence>
<dbReference type="InterPro" id="IPR011115">
    <property type="entry name" value="SecA_DEAD"/>
</dbReference>
<feature type="coiled-coil region" evidence="1">
    <location>
        <begin position="1476"/>
        <end position="1583"/>
    </location>
</feature>
<reference evidence="4 5" key="1">
    <citation type="journal article" date="2013" name="Curr. Biol.">
        <title>The Genome of the Foraminiferan Reticulomyxa filosa.</title>
        <authorList>
            <person name="Glockner G."/>
            <person name="Hulsmann N."/>
            <person name="Schleicher M."/>
            <person name="Noegel A.A."/>
            <person name="Eichinger L."/>
            <person name="Gallinger C."/>
            <person name="Pawlowski J."/>
            <person name="Sierra R."/>
            <person name="Euteneuer U."/>
            <person name="Pillet L."/>
            <person name="Moustafa A."/>
            <person name="Platzer M."/>
            <person name="Groth M."/>
            <person name="Szafranski K."/>
            <person name="Schliwa M."/>
        </authorList>
    </citation>
    <scope>NUCLEOTIDE SEQUENCE [LARGE SCALE GENOMIC DNA]</scope>
</reference>
<gene>
    <name evidence="4" type="ORF">RFI_03864</name>
</gene>
<dbReference type="EMBL" id="ASPP01003559">
    <property type="protein sequence ID" value="ETO33243.1"/>
    <property type="molecule type" value="Genomic_DNA"/>
</dbReference>
<evidence type="ECO:0000313" key="4">
    <source>
        <dbReference type="EMBL" id="ETO33243.1"/>
    </source>
</evidence>
<evidence type="ECO:0000313" key="5">
    <source>
        <dbReference type="Proteomes" id="UP000023152"/>
    </source>
</evidence>
<comment type="caution">
    <text evidence="4">The sequence shown here is derived from an EMBL/GenBank/DDBJ whole genome shotgun (WGS) entry which is preliminary data.</text>
</comment>
<protein>
    <recommendedName>
        <fullName evidence="3">SecA DEAD-like N-terminal domain-containing protein</fullName>
    </recommendedName>
</protein>